<comment type="caution">
    <text evidence="1">The sequence shown here is derived from an EMBL/GenBank/DDBJ whole genome shotgun (WGS) entry which is preliminary data.</text>
</comment>
<keyword evidence="2" id="KW-1185">Reference proteome</keyword>
<evidence type="ECO:0008006" key="3">
    <source>
        <dbReference type="Google" id="ProtNLM"/>
    </source>
</evidence>
<proteinExistence type="predicted"/>
<dbReference type="Gene3D" id="2.120.10.80">
    <property type="entry name" value="Kelch-type beta propeller"/>
    <property type="match status" value="1"/>
</dbReference>
<accession>A0A9P6J446</accession>
<organism evidence="1 2">
    <name type="scientific">Mortierella alpina</name>
    <name type="common">Oleaginous fungus</name>
    <name type="synonym">Mortierella renispora</name>
    <dbReference type="NCBI Taxonomy" id="64518"/>
    <lineage>
        <taxon>Eukaryota</taxon>
        <taxon>Fungi</taxon>
        <taxon>Fungi incertae sedis</taxon>
        <taxon>Mucoromycota</taxon>
        <taxon>Mortierellomycotina</taxon>
        <taxon>Mortierellomycetes</taxon>
        <taxon>Mortierellales</taxon>
        <taxon>Mortierellaceae</taxon>
        <taxon>Mortierella</taxon>
    </lineage>
</organism>
<dbReference type="SUPFAM" id="SSF117281">
    <property type="entry name" value="Kelch motif"/>
    <property type="match status" value="1"/>
</dbReference>
<dbReference type="OrthoDB" id="2446102at2759"/>
<gene>
    <name evidence="1" type="ORF">BGZ70_009622</name>
</gene>
<evidence type="ECO:0000313" key="2">
    <source>
        <dbReference type="Proteomes" id="UP000738359"/>
    </source>
</evidence>
<name>A0A9P6J446_MORAP</name>
<dbReference type="EMBL" id="JAAAHY010000798">
    <property type="protein sequence ID" value="KAF9957090.1"/>
    <property type="molecule type" value="Genomic_DNA"/>
</dbReference>
<protein>
    <recommendedName>
        <fullName evidence="3">Kelch repeat protein</fullName>
    </recommendedName>
</protein>
<reference evidence="1" key="1">
    <citation type="journal article" date="2020" name="Fungal Divers.">
        <title>Resolving the Mortierellaceae phylogeny through synthesis of multi-gene phylogenetics and phylogenomics.</title>
        <authorList>
            <person name="Vandepol N."/>
            <person name="Liber J."/>
            <person name="Desiro A."/>
            <person name="Na H."/>
            <person name="Kennedy M."/>
            <person name="Barry K."/>
            <person name="Grigoriev I.V."/>
            <person name="Miller A.N."/>
            <person name="O'Donnell K."/>
            <person name="Stajich J.E."/>
            <person name="Bonito G."/>
        </authorList>
    </citation>
    <scope>NUCLEOTIDE SEQUENCE</scope>
    <source>
        <strain evidence="1">CK1249</strain>
    </source>
</reference>
<dbReference type="AlphaFoldDB" id="A0A9P6J446"/>
<evidence type="ECO:0000313" key="1">
    <source>
        <dbReference type="EMBL" id="KAF9957090.1"/>
    </source>
</evidence>
<dbReference type="InterPro" id="IPR015915">
    <property type="entry name" value="Kelch-typ_b-propeller"/>
</dbReference>
<dbReference type="Pfam" id="PF24681">
    <property type="entry name" value="Kelch_KLHDC2_KLHL20_DRC7"/>
    <property type="match status" value="1"/>
</dbReference>
<dbReference type="Proteomes" id="UP000738359">
    <property type="component" value="Unassembled WGS sequence"/>
</dbReference>
<sequence>MAYVAGGTENGGAARHMAEYDLEKDTVNLLDIPEGVMLDRKYYAGTYLKTRGSIVYFGGQSDNDAPSASPGVWTEFVPGNRTWNTLNFTNVAPSHRILSCIAASEDGSKVVVFSGLQDQRAIGRDIWILDVARMTWTQGPLHPQGICMNACTIVNNTFISWGGYNRIGTGTANGSAILYDIAASRYITNYEPPIITQEAN</sequence>